<evidence type="ECO:0000256" key="1">
    <source>
        <dbReference type="SAM" id="Coils"/>
    </source>
</evidence>
<evidence type="ECO:0000313" key="4">
    <source>
        <dbReference type="Proteomes" id="UP001162031"/>
    </source>
</evidence>
<comment type="caution">
    <text evidence="3">The sequence shown here is derived from an EMBL/GenBank/DDBJ whole genome shotgun (WGS) entry which is preliminary data.</text>
</comment>
<feature type="compositionally biased region" description="Acidic residues" evidence="2">
    <location>
        <begin position="883"/>
        <end position="902"/>
    </location>
</feature>
<keyword evidence="4" id="KW-1185">Reference proteome</keyword>
<feature type="compositionally biased region" description="Low complexity" evidence="2">
    <location>
        <begin position="314"/>
        <end position="329"/>
    </location>
</feature>
<accession>A0AAV0U072</accession>
<name>A0AAV0U072_HYABA</name>
<feature type="region of interest" description="Disordered" evidence="2">
    <location>
        <begin position="645"/>
        <end position="679"/>
    </location>
</feature>
<feature type="compositionally biased region" description="Basic and acidic residues" evidence="2">
    <location>
        <begin position="112"/>
        <end position="123"/>
    </location>
</feature>
<gene>
    <name evidence="3" type="ORF">HBR001_LOCUS4377</name>
</gene>
<dbReference type="CDD" id="cd15489">
    <property type="entry name" value="PHD_SF"/>
    <property type="match status" value="1"/>
</dbReference>
<evidence type="ECO:0000256" key="2">
    <source>
        <dbReference type="SAM" id="MobiDB-lite"/>
    </source>
</evidence>
<keyword evidence="1" id="KW-0175">Coiled coil</keyword>
<reference evidence="3" key="1">
    <citation type="submission" date="2022-12" db="EMBL/GenBank/DDBJ databases">
        <authorList>
            <person name="Webb A."/>
        </authorList>
    </citation>
    <scope>NUCLEOTIDE SEQUENCE</scope>
    <source>
        <strain evidence="3">Hp1</strain>
    </source>
</reference>
<feature type="region of interest" description="Disordered" evidence="2">
    <location>
        <begin position="299"/>
        <end position="332"/>
    </location>
</feature>
<dbReference type="InterPro" id="IPR011011">
    <property type="entry name" value="Znf_FYVE_PHD"/>
</dbReference>
<feature type="compositionally biased region" description="Basic and acidic residues" evidence="2">
    <location>
        <begin position="645"/>
        <end position="654"/>
    </location>
</feature>
<proteinExistence type="predicted"/>
<organism evidence="3 4">
    <name type="scientific">Hyaloperonospora brassicae</name>
    <name type="common">Brassica downy mildew</name>
    <name type="synonym">Peronospora brassicae</name>
    <dbReference type="NCBI Taxonomy" id="162125"/>
    <lineage>
        <taxon>Eukaryota</taxon>
        <taxon>Sar</taxon>
        <taxon>Stramenopiles</taxon>
        <taxon>Oomycota</taxon>
        <taxon>Peronosporomycetes</taxon>
        <taxon>Peronosporales</taxon>
        <taxon>Peronosporaceae</taxon>
        <taxon>Hyaloperonospora</taxon>
    </lineage>
</organism>
<evidence type="ECO:0000313" key="3">
    <source>
        <dbReference type="EMBL" id="CAI5728666.1"/>
    </source>
</evidence>
<dbReference type="SUPFAM" id="SSF57903">
    <property type="entry name" value="FYVE/PHD zinc finger"/>
    <property type="match status" value="1"/>
</dbReference>
<feature type="region of interest" description="Disordered" evidence="2">
    <location>
        <begin position="106"/>
        <end position="127"/>
    </location>
</feature>
<dbReference type="EMBL" id="CANTFL010000921">
    <property type="protein sequence ID" value="CAI5728666.1"/>
    <property type="molecule type" value="Genomic_DNA"/>
</dbReference>
<feature type="region of interest" description="Disordered" evidence="2">
    <location>
        <begin position="881"/>
        <end position="902"/>
    </location>
</feature>
<sequence>MAHTVTCCNCGCLNFSSTHSACDKCRPTHNMMTSSHNVLHLTGASSGSAPSRDVHVRSLGNKRRYSEIRLAAATAPVPKRQQHVKSVFYKKQQQQQPTDVIDLISDSDDVASDGHSDSAKHSETTAGNDSAAVASADLFQSRVFPSVVFVASHFPSVEDGAMLRKLATETGRADAQQREESVVVTTLPTSCQAPALRATSTARALPSAQAVDWQPQPTVKPTPPAVAGVEPTRPPIAAGETKAVPIVKSTPPPVAAGETKAVPIVKSKRLPIAVVDPEPHLMPIVAVKTKPLSSAVVEPRKPPVAGVDSRPVPVVAQKSQQKEQQSATTVETVMKKSDDLDAAKKSEKKLVTDVGSARAQVKEGVRAEGKLKDALSQSRVFEQIEFRATDFVTAAQVWATARRSHLPPLKSTVLIAASGRPSTATEDGCRHANDLTGLVETTKVTSPTDASITSSTPTVIASPAEPVEALRSARAPSQVLTSTHFDTTSDKSSSASSSAGRPHPVAKSSVSLATAAALPPAAPEPVPSAVKELTKVLAVRPVDSPSVQNQKIPTPSTVVQSIAPALKPPTSFAEGSAKPAASASSTLESTLTAELQAEVTVSATPWSTVDTATKSPSASATYSVRTQATDNVNVLVPKEMRHEVNWRSTDEQRHQQPSLAGANASTEVDGKRHHTASAAPPKVARVAPPVLGYCSPEFLEFMRECGNAEYDEEDDPDEASRLQLKLLDVVDLTNLSSSENGDTTSPLSTPRVGELGVGAQQLCPSTSEVVEKGGQRLAGDVVNTLGQRTWYVPTLESERKRTQPEKVMCELCEEKGLASRLVRCPTCTKYYHKKCAEENGDESICWNCELGSMIDDSELDEEHAKHNSEYLAYLKAIRRSPDDADAEDERMADNEDDEQEDDEVIAEVKTEMESVAGGGEDSNVVNEMHVQSAGRRWKEFIGDATADVDDSYLEITKRITEELCDNEKKTLYSRGFVSREEFEAQMHEVEEHYIKEEARLQQLEREKALEAKKVAEAKLEQAEAEQAITSSQCVGNNAAANDNPMASELVVQSKSASTGDALPSADTTSAVQMGTASNLPTGTQLESTLLYPSQHKRQFLRDLYERSTPVHPAVSAAAEASAPTPFVPAATCAAASEVVDNGPPPVTGQPSSKPL</sequence>
<feature type="compositionally biased region" description="Low complexity" evidence="2">
    <location>
        <begin position="490"/>
        <end position="508"/>
    </location>
</feature>
<feature type="region of interest" description="Disordered" evidence="2">
    <location>
        <begin position="470"/>
        <end position="508"/>
    </location>
</feature>
<protein>
    <recommendedName>
        <fullName evidence="5">Zinc finger PHD-type domain-containing protein</fullName>
    </recommendedName>
</protein>
<feature type="compositionally biased region" description="Polar residues" evidence="2">
    <location>
        <begin position="655"/>
        <end position="666"/>
    </location>
</feature>
<feature type="region of interest" description="Disordered" evidence="2">
    <location>
        <begin position="208"/>
        <end position="230"/>
    </location>
</feature>
<evidence type="ECO:0008006" key="5">
    <source>
        <dbReference type="Google" id="ProtNLM"/>
    </source>
</evidence>
<dbReference type="CDD" id="cd22249">
    <property type="entry name" value="UDM1_RNF168_RNF169-like"/>
    <property type="match status" value="1"/>
</dbReference>
<dbReference type="Proteomes" id="UP001162031">
    <property type="component" value="Unassembled WGS sequence"/>
</dbReference>
<dbReference type="AlphaFoldDB" id="A0AAV0U072"/>
<feature type="coiled-coil region" evidence="1">
    <location>
        <begin position="979"/>
        <end position="1032"/>
    </location>
</feature>